<accession>A0A172QTT4</accession>
<dbReference type="EMBL" id="CP015622">
    <property type="protein sequence ID" value="ANE04070.1"/>
    <property type="molecule type" value="Genomic_DNA"/>
</dbReference>
<name>A0A172QTT4_9CORY</name>
<dbReference type="RefSeq" id="WP_066565778.1">
    <property type="nucleotide sequence ID" value="NZ_CP015622.1"/>
</dbReference>
<organism evidence="2 3">
    <name type="scientific">Corynebacterium crudilactis</name>
    <dbReference type="NCBI Taxonomy" id="1652495"/>
    <lineage>
        <taxon>Bacteria</taxon>
        <taxon>Bacillati</taxon>
        <taxon>Actinomycetota</taxon>
        <taxon>Actinomycetes</taxon>
        <taxon>Mycobacteriales</taxon>
        <taxon>Corynebacteriaceae</taxon>
        <taxon>Corynebacterium</taxon>
    </lineage>
</organism>
<proteinExistence type="predicted"/>
<keyword evidence="1" id="KW-0812">Transmembrane</keyword>
<evidence type="ECO:0000313" key="3">
    <source>
        <dbReference type="Proteomes" id="UP000076929"/>
    </source>
</evidence>
<evidence type="ECO:0000256" key="1">
    <source>
        <dbReference type="SAM" id="Phobius"/>
    </source>
</evidence>
<keyword evidence="1" id="KW-0472">Membrane</keyword>
<feature type="transmembrane region" description="Helical" evidence="1">
    <location>
        <begin position="52"/>
        <end position="73"/>
    </location>
</feature>
<keyword evidence="3" id="KW-1185">Reference proteome</keyword>
<dbReference type="Proteomes" id="UP000076929">
    <property type="component" value="Chromosome"/>
</dbReference>
<evidence type="ECO:0000313" key="2">
    <source>
        <dbReference type="EMBL" id="ANE04070.1"/>
    </source>
</evidence>
<feature type="transmembrane region" description="Helical" evidence="1">
    <location>
        <begin position="111"/>
        <end position="134"/>
    </location>
</feature>
<keyword evidence="1" id="KW-1133">Transmembrane helix</keyword>
<feature type="transmembrane region" description="Helical" evidence="1">
    <location>
        <begin position="80"/>
        <end position="99"/>
    </location>
</feature>
<gene>
    <name evidence="2" type="ORF">ccrud_07535</name>
</gene>
<sequence>MGWPTGGRCGLWATGLFGALLGFLSGLLWLSWSAAGNDGSFVTPAIQMPGSFPAWQVVLCGAFVVGMAVVAALSSKRLNAGALAAALGTAAGFTTWFAMAVATPVTSQEGIGVAMSIVGVTFSLSVSNYVVALIRAKKIKS</sequence>
<reference evidence="2 3" key="1">
    <citation type="submission" date="2016-05" db="EMBL/GenBank/DDBJ databases">
        <title>Complete genome sequence of Corynebacterium crudilactis, a new Corynebacterium species isolated from raw cow's milk.</title>
        <authorList>
            <person name="Christian R."/>
            <person name="Zimmermann J."/>
            <person name="Lipski A."/>
            <person name="Kalinowski J."/>
        </authorList>
    </citation>
    <scope>NUCLEOTIDE SEQUENCE [LARGE SCALE GENOMIC DNA]</scope>
    <source>
        <strain evidence="2 3">JZ16</strain>
    </source>
</reference>
<dbReference type="AlphaFoldDB" id="A0A172QTT4"/>
<protein>
    <submittedName>
        <fullName evidence="2">Uncharacterized protein</fullName>
    </submittedName>
</protein>
<feature type="transmembrane region" description="Helical" evidence="1">
    <location>
        <begin position="12"/>
        <end position="32"/>
    </location>
</feature>
<dbReference type="KEGG" id="ccjz:ccrud_07535"/>